<reference evidence="4" key="1">
    <citation type="journal article" date="2014" name="Nat. Commun.">
        <title>Genomic adaptations of the halophilic Dead Sea filamentous fungus Eurotium rubrum.</title>
        <authorList>
            <person name="Kis-Papo T."/>
            <person name="Weig A.R."/>
            <person name="Riley R."/>
            <person name="Persoh D."/>
            <person name="Salamov A."/>
            <person name="Sun H."/>
            <person name="Lipzen A."/>
            <person name="Wasser S.P."/>
            <person name="Rambold G."/>
            <person name="Grigoriev I.V."/>
            <person name="Nevo E."/>
        </authorList>
    </citation>
    <scope>NUCLEOTIDE SEQUENCE [LARGE SCALE GENOMIC DNA]</scope>
    <source>
        <strain evidence="4">CBS 135680</strain>
    </source>
</reference>
<evidence type="ECO:0000259" key="2">
    <source>
        <dbReference type="Pfam" id="PF10056"/>
    </source>
</evidence>
<dbReference type="Pfam" id="PF10056">
    <property type="entry name" value="DUF2293"/>
    <property type="match status" value="1"/>
</dbReference>
<organism evidence="3 4">
    <name type="scientific">Aspergillus ruber (strain CBS 135680)</name>
    <dbReference type="NCBI Taxonomy" id="1388766"/>
    <lineage>
        <taxon>Eukaryota</taxon>
        <taxon>Fungi</taxon>
        <taxon>Dikarya</taxon>
        <taxon>Ascomycota</taxon>
        <taxon>Pezizomycotina</taxon>
        <taxon>Eurotiomycetes</taxon>
        <taxon>Eurotiomycetidae</taxon>
        <taxon>Eurotiales</taxon>
        <taxon>Aspergillaceae</taxon>
        <taxon>Aspergillus</taxon>
        <taxon>Aspergillus subgen. Aspergillus</taxon>
    </lineage>
</organism>
<proteinExistence type="predicted"/>
<dbReference type="PANTHER" id="PTHR38113">
    <property type="match status" value="1"/>
</dbReference>
<dbReference type="GeneID" id="63702159"/>
<evidence type="ECO:0000313" key="4">
    <source>
        <dbReference type="Proteomes" id="UP000019804"/>
    </source>
</evidence>
<keyword evidence="4" id="KW-1185">Reference proteome</keyword>
<dbReference type="EMBL" id="KK088412">
    <property type="protein sequence ID" value="EYE98842.1"/>
    <property type="molecule type" value="Genomic_DNA"/>
</dbReference>
<sequence>MAPSKKRSSPGTPRKHINARKITKTSRSPTSILAQARKNNLIKALGTSTTGQSKSQDRQAKKYSKYKRGVLPVSHKLFEQNCFEREPLPSGYVFVPKGDVYVTRHCRSKTREARRVVYLVYNNAAKRTLGLRVPADIYSSVLHSAAATASSRANTVHARDAKDTSRFKELLRSQFPLMPADSLETIINHAFLKGSGRVGRTGMKSDEHKADLAVEAHIRHIHTPYEEFLNAGADRREAREAVWETVKAIKMAWEGGGREVTPLTLRGRTDSDMDLEIIEVED</sequence>
<evidence type="ECO:0000313" key="3">
    <source>
        <dbReference type="EMBL" id="EYE98842.1"/>
    </source>
</evidence>
<evidence type="ECO:0000256" key="1">
    <source>
        <dbReference type="SAM" id="MobiDB-lite"/>
    </source>
</evidence>
<gene>
    <name evidence="3" type="ORF">EURHEDRAFT_527898</name>
</gene>
<feature type="compositionally biased region" description="Basic residues" evidence="1">
    <location>
        <begin position="1"/>
        <end position="24"/>
    </location>
</feature>
<name>A0A017SPF0_ASPRC</name>
<dbReference type="Proteomes" id="UP000019804">
    <property type="component" value="Unassembled WGS sequence"/>
</dbReference>
<dbReference type="HOGENOM" id="CLU_089022_0_0_1"/>
<dbReference type="AlphaFoldDB" id="A0A017SPF0"/>
<dbReference type="PANTHER" id="PTHR38113:SF2">
    <property type="entry name" value="DUF2293 DOMAIN-CONTAINING PROTEIN"/>
    <property type="match status" value="1"/>
</dbReference>
<dbReference type="InterPro" id="IPR018744">
    <property type="entry name" value="DUF2293"/>
</dbReference>
<protein>
    <recommendedName>
        <fullName evidence="2">DUF2293 domain-containing protein</fullName>
    </recommendedName>
</protein>
<feature type="domain" description="DUF2293" evidence="2">
    <location>
        <begin position="171"/>
        <end position="254"/>
    </location>
</feature>
<accession>A0A017SPF0</accession>
<dbReference type="OrthoDB" id="5381833at2759"/>
<dbReference type="RefSeq" id="XP_040642530.1">
    <property type="nucleotide sequence ID" value="XM_040787035.1"/>
</dbReference>
<feature type="region of interest" description="Disordered" evidence="1">
    <location>
        <begin position="1"/>
        <end position="32"/>
    </location>
</feature>